<name>A0A8B8CHY1_CRAVI</name>
<evidence type="ECO:0000313" key="2">
    <source>
        <dbReference type="Proteomes" id="UP000694844"/>
    </source>
</evidence>
<dbReference type="GeneID" id="111119508"/>
<evidence type="ECO:0000313" key="3">
    <source>
        <dbReference type="RefSeq" id="XP_022315422.1"/>
    </source>
</evidence>
<keyword evidence="2" id="KW-1185">Reference proteome</keyword>
<accession>A0A8B8CHY1</accession>
<dbReference type="AlphaFoldDB" id="A0A8B8CHY1"/>
<feature type="region of interest" description="Disordered" evidence="1">
    <location>
        <begin position="29"/>
        <end position="129"/>
    </location>
</feature>
<feature type="compositionally biased region" description="Basic and acidic residues" evidence="1">
    <location>
        <begin position="54"/>
        <end position="64"/>
    </location>
</feature>
<feature type="compositionally biased region" description="Polar residues" evidence="1">
    <location>
        <begin position="29"/>
        <end position="44"/>
    </location>
</feature>
<feature type="compositionally biased region" description="Basic and acidic residues" evidence="1">
    <location>
        <begin position="89"/>
        <end position="109"/>
    </location>
</feature>
<dbReference type="RefSeq" id="XP_022315422.1">
    <property type="nucleotide sequence ID" value="XM_022459714.1"/>
</dbReference>
<dbReference type="Proteomes" id="UP000694844">
    <property type="component" value="Chromosome 2"/>
</dbReference>
<proteinExistence type="predicted"/>
<gene>
    <name evidence="3" type="primary">LOC111119508</name>
</gene>
<evidence type="ECO:0000256" key="1">
    <source>
        <dbReference type="SAM" id="MobiDB-lite"/>
    </source>
</evidence>
<dbReference type="KEGG" id="cvn:111119508"/>
<organism evidence="2 3">
    <name type="scientific">Crassostrea virginica</name>
    <name type="common">Eastern oyster</name>
    <dbReference type="NCBI Taxonomy" id="6565"/>
    <lineage>
        <taxon>Eukaryota</taxon>
        <taxon>Metazoa</taxon>
        <taxon>Spiralia</taxon>
        <taxon>Lophotrochozoa</taxon>
        <taxon>Mollusca</taxon>
        <taxon>Bivalvia</taxon>
        <taxon>Autobranchia</taxon>
        <taxon>Pteriomorphia</taxon>
        <taxon>Ostreida</taxon>
        <taxon>Ostreoidea</taxon>
        <taxon>Ostreidae</taxon>
        <taxon>Crassostrea</taxon>
    </lineage>
</organism>
<reference evidence="3" key="1">
    <citation type="submission" date="2025-08" db="UniProtKB">
        <authorList>
            <consortium name="RefSeq"/>
        </authorList>
    </citation>
    <scope>IDENTIFICATION</scope>
    <source>
        <tissue evidence="3">Whole sample</tissue>
    </source>
</reference>
<sequence>MMFFYVYRGTPWRGCVSRHCLPYCGSATTGRQTGRSSLTTTSSFPGCLTLSPKPRTEWPGRRSVGDGGQQLRVGLRGIDQSGGAGPGDCDVRKQHGKPTDQLRVGRDRGSQWTGQRRTLLLLHQGPQKR</sequence>
<protein>
    <submittedName>
        <fullName evidence="3">Uncharacterized protein LOC111119508</fullName>
    </submittedName>
</protein>